<organism evidence="1 2">
    <name type="scientific">Melastoma candidum</name>
    <dbReference type="NCBI Taxonomy" id="119954"/>
    <lineage>
        <taxon>Eukaryota</taxon>
        <taxon>Viridiplantae</taxon>
        <taxon>Streptophyta</taxon>
        <taxon>Embryophyta</taxon>
        <taxon>Tracheophyta</taxon>
        <taxon>Spermatophyta</taxon>
        <taxon>Magnoliopsida</taxon>
        <taxon>eudicotyledons</taxon>
        <taxon>Gunneridae</taxon>
        <taxon>Pentapetalae</taxon>
        <taxon>rosids</taxon>
        <taxon>malvids</taxon>
        <taxon>Myrtales</taxon>
        <taxon>Melastomataceae</taxon>
        <taxon>Melastomatoideae</taxon>
        <taxon>Melastomateae</taxon>
        <taxon>Melastoma</taxon>
    </lineage>
</organism>
<evidence type="ECO:0000313" key="1">
    <source>
        <dbReference type="EMBL" id="KAI4366399.1"/>
    </source>
</evidence>
<comment type="caution">
    <text evidence="1">The sequence shown here is derived from an EMBL/GenBank/DDBJ whole genome shotgun (WGS) entry which is preliminary data.</text>
</comment>
<accession>A0ACB9QJZ0</accession>
<dbReference type="Proteomes" id="UP001057402">
    <property type="component" value="Chromosome 6"/>
</dbReference>
<evidence type="ECO:0000313" key="2">
    <source>
        <dbReference type="Proteomes" id="UP001057402"/>
    </source>
</evidence>
<sequence length="240" mass="27907">MNFDSFAHLNFDAPNLLFFDVGGVFRDVTFTNTHNLALVWIGLYVSDKIDKEPPLFLSNLLKFFIHLPHIRRLEIQSYFLKSFIYMSLLPTVMHCLSPTTTITMPLQYLAHGEVPGSSPNFQELEMLARTEVGSPRETFTSFWEDERQQCVLKLLQLVKVSIASGTKTELNFSRFILLASSQLERMTVTTANRPGLSDIMKELLRFRRTSPYVEIIYIDSRQVFRRWSYVTRTKLLMVSY</sequence>
<reference evidence="2" key="1">
    <citation type="journal article" date="2023" name="Front. Plant Sci.">
        <title>Chromosomal-level genome assembly of Melastoma candidum provides insights into trichome evolution.</title>
        <authorList>
            <person name="Zhong Y."/>
            <person name="Wu W."/>
            <person name="Sun C."/>
            <person name="Zou P."/>
            <person name="Liu Y."/>
            <person name="Dai S."/>
            <person name="Zhou R."/>
        </authorList>
    </citation>
    <scope>NUCLEOTIDE SEQUENCE [LARGE SCALE GENOMIC DNA]</scope>
</reference>
<name>A0ACB9QJZ0_9MYRT</name>
<protein>
    <submittedName>
        <fullName evidence="1">Uncharacterized protein</fullName>
    </submittedName>
</protein>
<keyword evidence="2" id="KW-1185">Reference proteome</keyword>
<proteinExistence type="predicted"/>
<dbReference type="EMBL" id="CM042885">
    <property type="protein sequence ID" value="KAI4366399.1"/>
    <property type="molecule type" value="Genomic_DNA"/>
</dbReference>
<gene>
    <name evidence="1" type="ORF">MLD38_022280</name>
</gene>